<keyword evidence="1" id="KW-1133">Transmembrane helix</keyword>
<evidence type="ECO:0000313" key="3">
    <source>
        <dbReference type="EMBL" id="PPJ32934.1"/>
    </source>
</evidence>
<reference evidence="3 4" key="1">
    <citation type="submission" date="2018-02" db="EMBL/GenBank/DDBJ databases">
        <title>8 Nocardia nova and 1 Nocardia cyriacigeorgica strain used for evolution to TMP-SMX.</title>
        <authorList>
            <person name="Mehta H."/>
            <person name="Weng J."/>
            <person name="Shamoo Y."/>
        </authorList>
    </citation>
    <scope>NUCLEOTIDE SEQUENCE [LARGE SCALE GENOMIC DNA]</scope>
    <source>
        <strain evidence="3 4">BAA2227</strain>
    </source>
</reference>
<sequence>MSTTIATRVTVCADDGTPLAAWTFGPATASVTVVFVHGHCLRTESWWFLRDELLRQWGSDTRMVFYDHRGHGDSAGADPATYTIDQLGHDLDAVLRAVAPTGPVVLVGHSMGAMVVLAYARLFPATIGTRVVGVGLIAGAAAGITAVGLGRLLNRHTVTSLRVAVQRAPRALQVSKRLGRRVFEPMVREASFGSRRVNPRMAALATAMLNDTPLPTMAYFLDSLIRFDETPTLRLLSDLPALVLGGSADIMIPFAHSVVLAAQLGRSELVRLDGAGHSVILERAEEVAVAVAALVDRALVPSAGTSAGTSESRPAVTAVLPVLAPLVEVEPPSVTLPAAG</sequence>
<protein>
    <submittedName>
        <fullName evidence="3">Alpha/beta hydrolase</fullName>
    </submittedName>
</protein>
<dbReference type="Pfam" id="PF12697">
    <property type="entry name" value="Abhydrolase_6"/>
    <property type="match status" value="1"/>
</dbReference>
<keyword evidence="3" id="KW-0378">Hydrolase</keyword>
<accession>A0A2S6AEZ0</accession>
<dbReference type="Proteomes" id="UP000238356">
    <property type="component" value="Unassembled WGS sequence"/>
</dbReference>
<organism evidence="3 4">
    <name type="scientific">Nocardia nova</name>
    <dbReference type="NCBI Taxonomy" id="37330"/>
    <lineage>
        <taxon>Bacteria</taxon>
        <taxon>Bacillati</taxon>
        <taxon>Actinomycetota</taxon>
        <taxon>Actinomycetes</taxon>
        <taxon>Mycobacteriales</taxon>
        <taxon>Nocardiaceae</taxon>
        <taxon>Nocardia</taxon>
    </lineage>
</organism>
<proteinExistence type="predicted"/>
<keyword evidence="1" id="KW-0472">Membrane</keyword>
<name>A0A2S6AEZ0_9NOCA</name>
<feature type="transmembrane region" description="Helical" evidence="1">
    <location>
        <begin position="97"/>
        <end position="120"/>
    </location>
</feature>
<feature type="domain" description="AB hydrolase-1" evidence="2">
    <location>
        <begin position="33"/>
        <end position="288"/>
    </location>
</feature>
<evidence type="ECO:0000313" key="4">
    <source>
        <dbReference type="Proteomes" id="UP000238356"/>
    </source>
</evidence>
<gene>
    <name evidence="3" type="ORF">C5F51_01010</name>
</gene>
<dbReference type="EMBL" id="PSZD01000001">
    <property type="protein sequence ID" value="PPJ32934.1"/>
    <property type="molecule type" value="Genomic_DNA"/>
</dbReference>
<dbReference type="InterPro" id="IPR029058">
    <property type="entry name" value="AB_hydrolase_fold"/>
</dbReference>
<evidence type="ECO:0000259" key="2">
    <source>
        <dbReference type="Pfam" id="PF12697"/>
    </source>
</evidence>
<keyword evidence="1" id="KW-0812">Transmembrane</keyword>
<dbReference type="InterPro" id="IPR000073">
    <property type="entry name" value="AB_hydrolase_1"/>
</dbReference>
<comment type="caution">
    <text evidence="3">The sequence shown here is derived from an EMBL/GenBank/DDBJ whole genome shotgun (WGS) entry which is preliminary data.</text>
</comment>
<dbReference type="PANTHER" id="PTHR43433">
    <property type="entry name" value="HYDROLASE, ALPHA/BETA FOLD FAMILY PROTEIN"/>
    <property type="match status" value="1"/>
</dbReference>
<dbReference type="GO" id="GO:0016787">
    <property type="term" value="F:hydrolase activity"/>
    <property type="evidence" value="ECO:0007669"/>
    <property type="project" value="UniProtKB-KW"/>
</dbReference>
<dbReference type="AlphaFoldDB" id="A0A2S6AEZ0"/>
<dbReference type="InterPro" id="IPR050471">
    <property type="entry name" value="AB_hydrolase"/>
</dbReference>
<dbReference type="PANTHER" id="PTHR43433:SF1">
    <property type="entry name" value="BLL5160 PROTEIN"/>
    <property type="match status" value="1"/>
</dbReference>
<keyword evidence="4" id="KW-1185">Reference proteome</keyword>
<feature type="transmembrane region" description="Helical" evidence="1">
    <location>
        <begin position="132"/>
        <end position="153"/>
    </location>
</feature>
<dbReference type="Gene3D" id="3.40.50.1820">
    <property type="entry name" value="alpha/beta hydrolase"/>
    <property type="match status" value="1"/>
</dbReference>
<dbReference type="SUPFAM" id="SSF53474">
    <property type="entry name" value="alpha/beta-Hydrolases"/>
    <property type="match status" value="1"/>
</dbReference>
<evidence type="ECO:0000256" key="1">
    <source>
        <dbReference type="SAM" id="Phobius"/>
    </source>
</evidence>
<dbReference type="RefSeq" id="WP_104362340.1">
    <property type="nucleotide sequence ID" value="NZ_PSZD01000001.1"/>
</dbReference>